<evidence type="ECO:0000259" key="15">
    <source>
        <dbReference type="PROSITE" id="PS51761"/>
    </source>
</evidence>
<dbReference type="PROSITE" id="PS51164">
    <property type="entry name" value="CBM1_2"/>
    <property type="match status" value="1"/>
</dbReference>
<keyword evidence="8 11" id="KW-0119">Carbohydrate metabolism</keyword>
<comment type="similarity">
    <text evidence="3 11 12">Belongs to the glycosyl hydrolase 11 (cellulase G) family.</text>
</comment>
<evidence type="ECO:0000256" key="4">
    <source>
        <dbReference type="ARBA" id="ARBA00012590"/>
    </source>
</evidence>
<dbReference type="Pfam" id="PF00457">
    <property type="entry name" value="Glyco_hydro_11"/>
    <property type="match status" value="1"/>
</dbReference>
<feature type="active site" description="Proton donor" evidence="11">
    <location>
        <position position="219"/>
    </location>
</feature>
<evidence type="ECO:0000256" key="11">
    <source>
        <dbReference type="PROSITE-ProRule" id="PRU01097"/>
    </source>
</evidence>
<evidence type="ECO:0000256" key="2">
    <source>
        <dbReference type="ARBA" id="ARBA00004851"/>
    </source>
</evidence>
<dbReference type="InterPro" id="IPR035971">
    <property type="entry name" value="CBD_sf"/>
</dbReference>
<dbReference type="InterPro" id="IPR001137">
    <property type="entry name" value="Glyco_hydro_11"/>
</dbReference>
<evidence type="ECO:0000256" key="12">
    <source>
        <dbReference type="RuleBase" id="RU362015"/>
    </source>
</evidence>
<dbReference type="PROSITE" id="PS51761">
    <property type="entry name" value="GH11_3"/>
    <property type="match status" value="1"/>
</dbReference>
<accession>A0A067SVM0</accession>
<evidence type="ECO:0000256" key="10">
    <source>
        <dbReference type="ARBA" id="ARBA00023326"/>
    </source>
</evidence>
<keyword evidence="10 11" id="KW-0624">Polysaccharide degradation</keyword>
<dbReference type="GO" id="GO:0030248">
    <property type="term" value="F:cellulose binding"/>
    <property type="evidence" value="ECO:0007669"/>
    <property type="project" value="InterPro"/>
</dbReference>
<dbReference type="InterPro" id="IPR013319">
    <property type="entry name" value="GH11/12"/>
</dbReference>
<evidence type="ECO:0000313" key="17">
    <source>
        <dbReference type="Proteomes" id="UP000027222"/>
    </source>
</evidence>
<comment type="pathway">
    <text evidence="2 11 12">Glycan degradation; xylan degradation.</text>
</comment>
<protein>
    <recommendedName>
        <fullName evidence="4 11">Endo-1,4-beta-xylanase</fullName>
        <ecNumber evidence="4 11">3.2.1.8</ecNumber>
    </recommendedName>
</protein>
<dbReference type="InterPro" id="IPR000254">
    <property type="entry name" value="CBD"/>
</dbReference>
<feature type="domain" description="CBM1" evidence="14">
    <location>
        <begin position="234"/>
        <end position="270"/>
    </location>
</feature>
<dbReference type="SUPFAM" id="SSF49899">
    <property type="entry name" value="Concanavalin A-like lectins/glucanases"/>
    <property type="match status" value="1"/>
</dbReference>
<feature type="signal peptide" evidence="13">
    <location>
        <begin position="1"/>
        <end position="23"/>
    </location>
</feature>
<dbReference type="UniPathway" id="UPA00114"/>
<keyword evidence="9 11" id="KW-0326">Glycosidase</keyword>
<dbReference type="HOGENOM" id="CLU_052631_0_0_1"/>
<name>A0A067SVM0_GALM3</name>
<evidence type="ECO:0000256" key="9">
    <source>
        <dbReference type="ARBA" id="ARBA00023295"/>
    </source>
</evidence>
<feature type="domain" description="GH11" evidence="15">
    <location>
        <begin position="40"/>
        <end position="232"/>
    </location>
</feature>
<keyword evidence="7 11" id="KW-0378">Hydrolase</keyword>
<reference evidence="17" key="1">
    <citation type="journal article" date="2014" name="Proc. Natl. Acad. Sci. U.S.A.">
        <title>Extensive sampling of basidiomycete genomes demonstrates inadequacy of the white-rot/brown-rot paradigm for wood decay fungi.</title>
        <authorList>
            <person name="Riley R."/>
            <person name="Salamov A.A."/>
            <person name="Brown D.W."/>
            <person name="Nagy L.G."/>
            <person name="Floudas D."/>
            <person name="Held B.W."/>
            <person name="Levasseur A."/>
            <person name="Lombard V."/>
            <person name="Morin E."/>
            <person name="Otillar R."/>
            <person name="Lindquist E.A."/>
            <person name="Sun H."/>
            <person name="LaButti K.M."/>
            <person name="Schmutz J."/>
            <person name="Jabbour D."/>
            <person name="Luo H."/>
            <person name="Baker S.E."/>
            <person name="Pisabarro A.G."/>
            <person name="Walton J.D."/>
            <person name="Blanchette R.A."/>
            <person name="Henrissat B."/>
            <person name="Martin F."/>
            <person name="Cullen D."/>
            <person name="Hibbett D.S."/>
            <person name="Grigoriev I.V."/>
        </authorList>
    </citation>
    <scope>NUCLEOTIDE SEQUENCE [LARGE SCALE GENOMIC DNA]</scope>
    <source>
        <strain evidence="17">CBS 339.88</strain>
    </source>
</reference>
<dbReference type="AlphaFoldDB" id="A0A067SVM0"/>
<dbReference type="OrthoDB" id="2115822at2759"/>
<dbReference type="GO" id="GO:0045493">
    <property type="term" value="P:xylan catabolic process"/>
    <property type="evidence" value="ECO:0007669"/>
    <property type="project" value="UniProtKB-UniRule"/>
</dbReference>
<evidence type="ECO:0000256" key="3">
    <source>
        <dbReference type="ARBA" id="ARBA00007792"/>
    </source>
</evidence>
<keyword evidence="6 13" id="KW-0732">Signal</keyword>
<dbReference type="Proteomes" id="UP000027222">
    <property type="component" value="Unassembled WGS sequence"/>
</dbReference>
<dbReference type="SMART" id="SM00236">
    <property type="entry name" value="fCBD"/>
    <property type="match status" value="1"/>
</dbReference>
<feature type="active site" description="Nucleophile" evidence="11">
    <location>
        <position position="127"/>
    </location>
</feature>
<proteinExistence type="inferred from homology"/>
<evidence type="ECO:0000256" key="7">
    <source>
        <dbReference type="ARBA" id="ARBA00022801"/>
    </source>
</evidence>
<dbReference type="Pfam" id="PF00734">
    <property type="entry name" value="CBM_1"/>
    <property type="match status" value="1"/>
</dbReference>
<evidence type="ECO:0000256" key="1">
    <source>
        <dbReference type="ARBA" id="ARBA00000681"/>
    </source>
</evidence>
<dbReference type="InterPro" id="IPR013320">
    <property type="entry name" value="ConA-like_dom_sf"/>
</dbReference>
<organism evidence="16 17">
    <name type="scientific">Galerina marginata (strain CBS 339.88)</name>
    <dbReference type="NCBI Taxonomy" id="685588"/>
    <lineage>
        <taxon>Eukaryota</taxon>
        <taxon>Fungi</taxon>
        <taxon>Dikarya</taxon>
        <taxon>Basidiomycota</taxon>
        <taxon>Agaricomycotina</taxon>
        <taxon>Agaricomycetes</taxon>
        <taxon>Agaricomycetidae</taxon>
        <taxon>Agaricales</taxon>
        <taxon>Agaricineae</taxon>
        <taxon>Strophariaceae</taxon>
        <taxon>Galerina</taxon>
    </lineage>
</organism>
<dbReference type="GO" id="GO:0031176">
    <property type="term" value="F:endo-1,4-beta-xylanase activity"/>
    <property type="evidence" value="ECO:0007669"/>
    <property type="project" value="UniProtKB-UniRule"/>
</dbReference>
<dbReference type="SUPFAM" id="SSF57180">
    <property type="entry name" value="Cellulose-binding domain"/>
    <property type="match status" value="1"/>
</dbReference>
<evidence type="ECO:0000259" key="14">
    <source>
        <dbReference type="PROSITE" id="PS51164"/>
    </source>
</evidence>
<dbReference type="Gene3D" id="2.60.120.180">
    <property type="match status" value="1"/>
</dbReference>
<dbReference type="PRINTS" id="PR00911">
    <property type="entry name" value="GLHYDRLASE11"/>
</dbReference>
<evidence type="ECO:0000256" key="5">
    <source>
        <dbReference type="ARBA" id="ARBA00022651"/>
    </source>
</evidence>
<evidence type="ECO:0000313" key="16">
    <source>
        <dbReference type="EMBL" id="KDR71754.1"/>
    </source>
</evidence>
<evidence type="ECO:0000256" key="13">
    <source>
        <dbReference type="SAM" id="SignalP"/>
    </source>
</evidence>
<comment type="catalytic activity">
    <reaction evidence="1 11 12">
        <text>Endohydrolysis of (1-&gt;4)-beta-D-xylosidic linkages in xylans.</text>
        <dbReference type="EC" id="3.2.1.8"/>
    </reaction>
</comment>
<keyword evidence="5 11" id="KW-0858">Xylan degradation</keyword>
<evidence type="ECO:0000256" key="6">
    <source>
        <dbReference type="ARBA" id="ARBA00022729"/>
    </source>
</evidence>
<dbReference type="EMBL" id="KL142391">
    <property type="protein sequence ID" value="KDR71754.1"/>
    <property type="molecule type" value="Genomic_DNA"/>
</dbReference>
<dbReference type="STRING" id="685588.A0A067SVM0"/>
<evidence type="ECO:0000256" key="8">
    <source>
        <dbReference type="ARBA" id="ARBA00023277"/>
    </source>
</evidence>
<dbReference type="PANTHER" id="PTHR46828">
    <property type="entry name" value="ENDO-1,4-BETA-XYLANASE A-RELATED"/>
    <property type="match status" value="1"/>
</dbReference>
<gene>
    <name evidence="16" type="ORF">GALMADRAFT_253502</name>
</gene>
<dbReference type="GO" id="GO:0005576">
    <property type="term" value="C:extracellular region"/>
    <property type="evidence" value="ECO:0007669"/>
    <property type="project" value="InterPro"/>
</dbReference>
<feature type="chain" id="PRO_5001648623" description="Endo-1,4-beta-xylanase" evidence="13">
    <location>
        <begin position="24"/>
        <end position="270"/>
    </location>
</feature>
<dbReference type="InterPro" id="IPR033123">
    <property type="entry name" value="GH11_dom"/>
</dbReference>
<dbReference type="PANTHER" id="PTHR46828:SF2">
    <property type="entry name" value="ENDO-1,4-BETA-XYLANASE A-RELATED"/>
    <property type="match status" value="1"/>
</dbReference>
<keyword evidence="17" id="KW-1185">Reference proteome</keyword>
<dbReference type="EC" id="3.2.1.8" evidence="4 11"/>
<sequence length="270" mass="28923">MISFKFTILLALYFTAAIGVTSAVLSNVATPGTRLVRRTTVTSNSTGFVAGYYYSLSEQVNSGTTLDIGTGQYNLSWTSASENVIAGIGWGAGGVLYTHTIVYQGTFNPNGNAYLSVYGWTIYPLVEYYICEAFGTYNPGTGLKHMGTVDSDGGTYDIYQTVRTNASSIIGGAQTFNQFWSVRQFPRVGGNITTSNHFDAWGSLGMEIGSFNYQILATETHQSSGTSSISTVTPDVPHYGQCGGISFAGGISCVPPYTCQVSNPYFSFCL</sequence>